<evidence type="ECO:0000256" key="1">
    <source>
        <dbReference type="ARBA" id="ARBA00004123"/>
    </source>
</evidence>
<keyword evidence="5 6" id="KW-0539">Nucleus</keyword>
<evidence type="ECO:0000256" key="3">
    <source>
        <dbReference type="ARBA" id="ARBA00023015"/>
    </source>
</evidence>
<keyword evidence="3 6" id="KW-0805">Transcription regulation</keyword>
<keyword evidence="10" id="KW-1185">Reference proteome</keyword>
<comment type="subcellular location">
    <subcellularLocation>
        <location evidence="1 6">Nucleus</location>
    </subcellularLocation>
</comment>
<evidence type="ECO:0000313" key="9">
    <source>
        <dbReference type="EMBL" id="KAF4398864.1"/>
    </source>
</evidence>
<dbReference type="EMBL" id="JAATIQ010000022">
    <property type="protein sequence ID" value="KAF4398864.1"/>
    <property type="molecule type" value="Genomic_DNA"/>
</dbReference>
<accession>A0A7J6HU84</accession>
<dbReference type="PROSITE" id="PS51754">
    <property type="entry name" value="OVATE"/>
    <property type="match status" value="1"/>
</dbReference>
<evidence type="ECO:0000256" key="7">
    <source>
        <dbReference type="SAM" id="MobiDB-lite"/>
    </source>
</evidence>
<dbReference type="OrthoDB" id="1928390at2759"/>
<name>A0A7J6HU84_CANSA</name>
<gene>
    <name evidence="9" type="ORF">G4B88_023458</name>
</gene>
<evidence type="ECO:0000313" key="10">
    <source>
        <dbReference type="Proteomes" id="UP000583929"/>
    </source>
</evidence>
<organism evidence="9 10">
    <name type="scientific">Cannabis sativa</name>
    <name type="common">Hemp</name>
    <name type="synonym">Marijuana</name>
    <dbReference type="NCBI Taxonomy" id="3483"/>
    <lineage>
        <taxon>Eukaryota</taxon>
        <taxon>Viridiplantae</taxon>
        <taxon>Streptophyta</taxon>
        <taxon>Embryophyta</taxon>
        <taxon>Tracheophyta</taxon>
        <taxon>Spermatophyta</taxon>
        <taxon>Magnoliopsida</taxon>
        <taxon>eudicotyledons</taxon>
        <taxon>Gunneridae</taxon>
        <taxon>Pentapetalae</taxon>
        <taxon>rosids</taxon>
        <taxon>fabids</taxon>
        <taxon>Rosales</taxon>
        <taxon>Cannabaceae</taxon>
        <taxon>Cannabis</taxon>
    </lineage>
</organism>
<evidence type="ECO:0000256" key="2">
    <source>
        <dbReference type="ARBA" id="ARBA00022491"/>
    </source>
</evidence>
<evidence type="ECO:0000256" key="5">
    <source>
        <dbReference type="ARBA" id="ARBA00023242"/>
    </source>
</evidence>
<evidence type="ECO:0000259" key="8">
    <source>
        <dbReference type="PROSITE" id="PS51754"/>
    </source>
</evidence>
<dbReference type="AlphaFoldDB" id="A0A7J6HU84"/>
<proteinExistence type="predicted"/>
<keyword evidence="2 6" id="KW-0678">Repressor</keyword>
<feature type="region of interest" description="Disordered" evidence="7">
    <location>
        <begin position="1"/>
        <end position="44"/>
    </location>
</feature>
<dbReference type="GO" id="GO:0005634">
    <property type="term" value="C:nucleus"/>
    <property type="evidence" value="ECO:0007669"/>
    <property type="project" value="UniProtKB-SubCell"/>
</dbReference>
<protein>
    <recommendedName>
        <fullName evidence="6">Transcription repressor</fullName>
    </recommendedName>
    <alternativeName>
        <fullName evidence="6">Ovate family protein</fullName>
    </alternativeName>
</protein>
<dbReference type="PANTHER" id="PTHR33057">
    <property type="entry name" value="TRANSCRIPTION REPRESSOR OFP7-RELATED"/>
    <property type="match status" value="1"/>
</dbReference>
<dbReference type="Pfam" id="PF04844">
    <property type="entry name" value="Ovate"/>
    <property type="match status" value="1"/>
</dbReference>
<keyword evidence="4 6" id="KW-0804">Transcription</keyword>
<dbReference type="PANTHER" id="PTHR33057:SF110">
    <property type="entry name" value="TRANSCRIPTION REPRESSOR"/>
    <property type="match status" value="1"/>
</dbReference>
<dbReference type="InterPro" id="IPR006458">
    <property type="entry name" value="Ovate_C"/>
</dbReference>
<dbReference type="Proteomes" id="UP000583929">
    <property type="component" value="Unassembled WGS sequence"/>
</dbReference>
<reference evidence="9 10" key="1">
    <citation type="journal article" date="2020" name="bioRxiv">
        <title>Sequence and annotation of 42 cannabis genomes reveals extensive copy number variation in cannabinoid synthesis and pathogen resistance genes.</title>
        <authorList>
            <person name="Mckernan K.J."/>
            <person name="Helbert Y."/>
            <person name="Kane L.T."/>
            <person name="Ebling H."/>
            <person name="Zhang L."/>
            <person name="Liu B."/>
            <person name="Eaton Z."/>
            <person name="Mclaughlin S."/>
            <person name="Kingan S."/>
            <person name="Baybayan P."/>
            <person name="Concepcion G."/>
            <person name="Jordan M."/>
            <person name="Riva A."/>
            <person name="Barbazuk W."/>
            <person name="Harkins T."/>
        </authorList>
    </citation>
    <scope>NUCLEOTIDE SEQUENCE [LARGE SCALE GENOMIC DNA]</scope>
    <source>
        <strain evidence="10">cv. Jamaican Lion 4</strain>
        <tissue evidence="9">Leaf</tissue>
    </source>
</reference>
<sequence>MDATQEKEEEEEEDDEKAREMSMTLRTRSMTKRRTQNNKKESFSAKLPDDVSGVFSESTCVVKLSTNTSLDIRESILENMMMMKKNEEFGSEFDWNDLEELIYCYIALNSPDIHTIIINAFLDLKHFLINE</sequence>
<dbReference type="InterPro" id="IPR038933">
    <property type="entry name" value="Ovate"/>
</dbReference>
<dbReference type="GO" id="GO:0045892">
    <property type="term" value="P:negative regulation of DNA-templated transcription"/>
    <property type="evidence" value="ECO:0007669"/>
    <property type="project" value="UniProtKB-UniRule"/>
</dbReference>
<feature type="domain" description="OVATE" evidence="8">
    <location>
        <begin position="61"/>
        <end position="127"/>
    </location>
</feature>
<comment type="function">
    <text evidence="6">Transcriptional repressor that regulates multiple aspects of plant growth and development.</text>
</comment>
<comment type="caution">
    <text evidence="9">The sequence shown here is derived from an EMBL/GenBank/DDBJ whole genome shotgun (WGS) entry which is preliminary data.</text>
</comment>
<evidence type="ECO:0000256" key="4">
    <source>
        <dbReference type="ARBA" id="ARBA00023163"/>
    </source>
</evidence>
<evidence type="ECO:0000256" key="6">
    <source>
        <dbReference type="RuleBase" id="RU367028"/>
    </source>
</evidence>